<dbReference type="PATRIC" id="fig|1096930.3.peg.2209"/>
<keyword evidence="1" id="KW-0862">Zinc</keyword>
<dbReference type="Proteomes" id="UP000015527">
    <property type="component" value="Unassembled WGS sequence"/>
</dbReference>
<dbReference type="SUPFAM" id="SSF48150">
    <property type="entry name" value="DNA-glycosylase"/>
    <property type="match status" value="1"/>
</dbReference>
<dbReference type="OrthoDB" id="9807664at2"/>
<dbReference type="EMBL" id="ATHL01000076">
    <property type="protein sequence ID" value="EQB15182.1"/>
    <property type="molecule type" value="Genomic_DNA"/>
</dbReference>
<evidence type="ECO:0000313" key="3">
    <source>
        <dbReference type="Proteomes" id="UP000015527"/>
    </source>
</evidence>
<dbReference type="GO" id="GO:0008725">
    <property type="term" value="F:DNA-3-methyladenine glycosylase activity"/>
    <property type="evidence" value="ECO:0007669"/>
    <property type="project" value="InterPro"/>
</dbReference>
<dbReference type="PANTHER" id="PTHR30037">
    <property type="entry name" value="DNA-3-METHYLADENINE GLYCOSYLASE 1"/>
    <property type="match status" value="1"/>
</dbReference>
<evidence type="ECO:0008006" key="4">
    <source>
        <dbReference type="Google" id="ProtNLM"/>
    </source>
</evidence>
<protein>
    <recommendedName>
        <fullName evidence="4">DNA-3-methyladenine glycosylase</fullName>
    </recommendedName>
</protein>
<accession>T0HQ49</accession>
<reference evidence="2 3" key="1">
    <citation type="journal article" date="2013" name="Genome Announc.">
        <title>Genome Sequence of Novosphingobium lindaniclasticum LE124T, Isolated from a Hexachlorocyclohexane Dumpsite.</title>
        <authorList>
            <person name="Saxena A."/>
            <person name="Nayyar N."/>
            <person name="Sangwan N."/>
            <person name="Kumari R."/>
            <person name="Khurana J.P."/>
            <person name="Lal R."/>
        </authorList>
    </citation>
    <scope>NUCLEOTIDE SEQUENCE [LARGE SCALE GENOMIC DNA]</scope>
    <source>
        <strain evidence="2 3">LE124</strain>
    </source>
</reference>
<dbReference type="GO" id="GO:0006284">
    <property type="term" value="P:base-excision repair"/>
    <property type="evidence" value="ECO:0007669"/>
    <property type="project" value="InterPro"/>
</dbReference>
<dbReference type="Pfam" id="PF03352">
    <property type="entry name" value="Adenine_glyco"/>
    <property type="match status" value="1"/>
</dbReference>
<name>T0HQ49_9SPHN</name>
<comment type="caution">
    <text evidence="2">The sequence shown here is derived from an EMBL/GenBank/DDBJ whole genome shotgun (WGS) entry which is preliminary data.</text>
</comment>
<proteinExistence type="predicted"/>
<gene>
    <name evidence="2" type="ORF">L284_11135</name>
</gene>
<dbReference type="Gene3D" id="1.10.340.30">
    <property type="entry name" value="Hypothetical protein, domain 2"/>
    <property type="match status" value="1"/>
</dbReference>
<dbReference type="PANTHER" id="PTHR30037:SF4">
    <property type="entry name" value="DNA-3-METHYLADENINE GLYCOSYLASE I"/>
    <property type="match status" value="1"/>
</dbReference>
<feature type="binding site" evidence="1">
    <location>
        <position position="176"/>
    </location>
    <ligand>
        <name>Zn(2+)</name>
        <dbReference type="ChEBI" id="CHEBI:29105"/>
    </ligand>
</feature>
<dbReference type="eggNOG" id="COG2818">
    <property type="taxonomic scope" value="Bacteria"/>
</dbReference>
<evidence type="ECO:0000313" key="2">
    <source>
        <dbReference type="EMBL" id="EQB15182.1"/>
    </source>
</evidence>
<keyword evidence="3" id="KW-1185">Reference proteome</keyword>
<dbReference type="GO" id="GO:0046872">
    <property type="term" value="F:metal ion binding"/>
    <property type="evidence" value="ECO:0007669"/>
    <property type="project" value="UniProtKB-KW"/>
</dbReference>
<keyword evidence="1" id="KW-0479">Metal-binding</keyword>
<evidence type="ECO:0000256" key="1">
    <source>
        <dbReference type="PIRSR" id="PIRSR605019-1"/>
    </source>
</evidence>
<dbReference type="InterPro" id="IPR005019">
    <property type="entry name" value="Adenine_glyco"/>
</dbReference>
<feature type="binding site" evidence="1">
    <location>
        <position position="8"/>
    </location>
    <ligand>
        <name>Zn(2+)</name>
        <dbReference type="ChEBI" id="CHEBI:29105"/>
    </ligand>
</feature>
<organism evidence="2 3">
    <name type="scientific">Novosphingobium lindaniclasticum LE124</name>
    <dbReference type="NCBI Taxonomy" id="1096930"/>
    <lineage>
        <taxon>Bacteria</taxon>
        <taxon>Pseudomonadati</taxon>
        <taxon>Pseudomonadota</taxon>
        <taxon>Alphaproteobacteria</taxon>
        <taxon>Sphingomonadales</taxon>
        <taxon>Sphingomonadaceae</taxon>
        <taxon>Novosphingobium</taxon>
    </lineage>
</organism>
<sequence length="188" mass="20790">MTSTIHRCRWAESDARMQAYHDEEWGVPVRDSRALWEKLVLDTFQAGLSWRTILNKRDAFRSAFEGFDPRRVAGYGPAELERLMADAGIVRSRAKIEATIRNAQAFLAMEERGDDFSTFVWSHVGGQPLPGDGTGSAARSPVGDALSAALKKRGFGFVGPVVVHAWLQAVGVIDDHETECFRRAALVS</sequence>
<dbReference type="RefSeq" id="WP_021234074.1">
    <property type="nucleotide sequence ID" value="NZ_ATHL01000076.1"/>
</dbReference>
<feature type="binding site" evidence="1">
    <location>
        <position position="21"/>
    </location>
    <ligand>
        <name>Zn(2+)</name>
        <dbReference type="ChEBI" id="CHEBI:29105"/>
    </ligand>
</feature>
<dbReference type="InterPro" id="IPR052891">
    <property type="entry name" value="DNA-3mA_glycosylase"/>
</dbReference>
<dbReference type="InterPro" id="IPR011257">
    <property type="entry name" value="DNA_glycosylase"/>
</dbReference>
<dbReference type="AlphaFoldDB" id="T0HQ49"/>
<feature type="binding site" evidence="1">
    <location>
        <position position="180"/>
    </location>
    <ligand>
        <name>Zn(2+)</name>
        <dbReference type="ChEBI" id="CHEBI:29105"/>
    </ligand>
</feature>